<keyword evidence="3" id="KW-1185">Reference proteome</keyword>
<dbReference type="Pfam" id="PF19127">
    <property type="entry name" value="Choline_bind_3"/>
    <property type="match status" value="1"/>
</dbReference>
<dbReference type="HOGENOM" id="CLU_048243_1_0_9"/>
<protein>
    <submittedName>
        <fullName evidence="2">Cell wall-binding repeat protein</fullName>
    </submittedName>
</protein>
<organism evidence="2 3">
    <name type="scientific">[Clostridium] asparagiforme DSM 15981</name>
    <dbReference type="NCBI Taxonomy" id="518636"/>
    <lineage>
        <taxon>Bacteria</taxon>
        <taxon>Bacillati</taxon>
        <taxon>Bacillota</taxon>
        <taxon>Clostridia</taxon>
        <taxon>Lachnospirales</taxon>
        <taxon>Lachnospiraceae</taxon>
        <taxon>Enterocloster</taxon>
    </lineage>
</organism>
<evidence type="ECO:0000256" key="1">
    <source>
        <dbReference type="ARBA" id="ARBA00022737"/>
    </source>
</evidence>
<reference evidence="2 3" key="1">
    <citation type="submission" date="2009-02" db="EMBL/GenBank/DDBJ databases">
        <title>Draft genome sequence of Clostridium asparagiforme (DSM 15981).</title>
        <authorList>
            <person name="Sudarsanam P."/>
            <person name="Ley R."/>
            <person name="Guruge J."/>
            <person name="Turnbaugh P.J."/>
            <person name="Mahowald M."/>
            <person name="Liep D."/>
            <person name="Gordon J."/>
        </authorList>
    </citation>
    <scope>NUCLEOTIDE SEQUENCE [LARGE SCALE GENOMIC DNA]</scope>
    <source>
        <strain evidence="2 3">DSM 15981</strain>
    </source>
</reference>
<dbReference type="InterPro" id="IPR018337">
    <property type="entry name" value="Cell_wall/Cho-bd_repeat"/>
</dbReference>
<dbReference type="Gene3D" id="2.10.270.10">
    <property type="entry name" value="Cholin Binding"/>
    <property type="match status" value="1"/>
</dbReference>
<name>C0D4Q4_9FIRM</name>
<sequence length="324" mass="35954">DRGKSQRKTGGVTIMRKIRYSAVAAAGLLALALAFPAYGKDKEEREPVGQISLKISSDIEAGEDGDVDVEVLSGSCSVSSVDVDNPKGYWVGGDKPKVKVELSADDGYYFDQGGKSALDLDGAKYSGSSRDSDKEIMKLTLTLDKLEDGDLNVDGLRWDEENAIAHWDDSPEAGEYKVRLYRGDSSVGSVITTKATSWEFADKLDRPGTYTFKVRIIDRGNNGGDWEESAQLYVTKEDVERFVGGWRQDERGWWFCNADQTYPTNCWKNLGQFWYFFGEDGYMKTGWVQWEGKSYYCDIVSGAMLTNTVTPDGFHVGADGARVE</sequence>
<comment type="caution">
    <text evidence="2">The sequence shown here is derived from an EMBL/GenBank/DDBJ whole genome shotgun (WGS) entry which is preliminary data.</text>
</comment>
<keyword evidence="1" id="KW-0677">Repeat</keyword>
<dbReference type="SUPFAM" id="SSF69360">
    <property type="entry name" value="Cell wall binding repeat"/>
    <property type="match status" value="1"/>
</dbReference>
<dbReference type="AlphaFoldDB" id="C0D4Q4"/>
<feature type="non-terminal residue" evidence="2">
    <location>
        <position position="1"/>
    </location>
</feature>
<evidence type="ECO:0000313" key="3">
    <source>
        <dbReference type="Proteomes" id="UP000004756"/>
    </source>
</evidence>
<gene>
    <name evidence="2" type="ORF">CLOSTASPAR_04250</name>
</gene>
<dbReference type="EMBL" id="ACCJ01000347">
    <property type="protein sequence ID" value="EEG53692.1"/>
    <property type="molecule type" value="Genomic_DNA"/>
</dbReference>
<accession>C0D4Q4</accession>
<evidence type="ECO:0000313" key="2">
    <source>
        <dbReference type="EMBL" id="EEG53692.1"/>
    </source>
</evidence>
<proteinExistence type="predicted"/>
<dbReference type="Proteomes" id="UP000004756">
    <property type="component" value="Unassembled WGS sequence"/>
</dbReference>